<comment type="caution">
    <text evidence="2">The sequence shown here is derived from an EMBL/GenBank/DDBJ whole genome shotgun (WGS) entry which is preliminary data.</text>
</comment>
<name>A0A3E3JZ58_9FIRM</name>
<organism evidence="2 3">
    <name type="scientific">Sellimonas intestinalis</name>
    <dbReference type="NCBI Taxonomy" id="1653434"/>
    <lineage>
        <taxon>Bacteria</taxon>
        <taxon>Bacillati</taxon>
        <taxon>Bacillota</taxon>
        <taxon>Clostridia</taxon>
        <taxon>Lachnospirales</taxon>
        <taxon>Lachnospiraceae</taxon>
        <taxon>Sellimonas</taxon>
    </lineage>
</organism>
<dbReference type="SUPFAM" id="SSF56784">
    <property type="entry name" value="HAD-like"/>
    <property type="match status" value="1"/>
</dbReference>
<keyword evidence="3" id="KW-1185">Reference proteome</keyword>
<dbReference type="NCBIfam" id="TIGR01686">
    <property type="entry name" value="FkbH"/>
    <property type="match status" value="1"/>
</dbReference>
<evidence type="ECO:0000313" key="2">
    <source>
        <dbReference type="EMBL" id="RGE84631.1"/>
    </source>
</evidence>
<dbReference type="EMBL" id="QVLX01000013">
    <property type="protein sequence ID" value="RGE84631.1"/>
    <property type="molecule type" value="Genomic_DNA"/>
</dbReference>
<dbReference type="AlphaFoldDB" id="A0A3E3JZ58"/>
<dbReference type="OrthoDB" id="323926at2"/>
<dbReference type="InterPro" id="IPR036412">
    <property type="entry name" value="HAD-like_sf"/>
</dbReference>
<sequence length="401" mass="46034">MNKRKIIKLLADSLKIEVTELQKYDENSSLVDLGLDSLGFVQFIVNLEMAFGIEVNDEDLILSKLLTLNDLYLMLSKYFKSEDNSRKVIILDCDNVLWNGVAGEEDINVPEAFALFHKELTSLRNHGILLCLCSKNNAQNIQNAFRDLKISLKKEDIVCAKIGTKNKAESIKEIAGDLNLSLDSFVFIDDSDYEIGLVHAFLPDVKTIKVEEYDSEFFFDLQSLFKSFNNSTIDRTKMYHDQKEREKEKLIYKSVDEYNQSLQTECICEFAEESQAERISELSFRTNQFNLSGEHYSVNEILGFLSGSDYKVFILQAKDKYGDMGIVGAAVVGEKGDKYIIKNFMLSCRVFDRGFEYILLDTIRKCVKGKMLYGIYNKTEKNEMRGTFYADNRIKCIDNIV</sequence>
<dbReference type="RefSeq" id="WP_024734098.1">
    <property type="nucleotide sequence ID" value="NZ_CP094681.1"/>
</dbReference>
<evidence type="ECO:0000313" key="3">
    <source>
        <dbReference type="Proteomes" id="UP000261080"/>
    </source>
</evidence>
<evidence type="ECO:0000259" key="1">
    <source>
        <dbReference type="PROSITE" id="PS50075"/>
    </source>
</evidence>
<protein>
    <submittedName>
        <fullName evidence="2">HAD-IIIC family phosphatase</fullName>
    </submittedName>
</protein>
<dbReference type="GeneID" id="97194553"/>
<dbReference type="InterPro" id="IPR010033">
    <property type="entry name" value="HAD_SF_ppase_IIIC"/>
</dbReference>
<reference evidence="2 3" key="1">
    <citation type="submission" date="2018-08" db="EMBL/GenBank/DDBJ databases">
        <title>A genome reference for cultivated species of the human gut microbiota.</title>
        <authorList>
            <person name="Zou Y."/>
            <person name="Xue W."/>
            <person name="Luo G."/>
        </authorList>
    </citation>
    <scope>NUCLEOTIDE SEQUENCE [LARGE SCALE GENOMIC DNA]</scope>
    <source>
        <strain evidence="2 3">AF37-2AT</strain>
    </source>
</reference>
<gene>
    <name evidence="2" type="ORF">DW016_14920</name>
</gene>
<dbReference type="InterPro" id="IPR010037">
    <property type="entry name" value="FkbH_domain"/>
</dbReference>
<dbReference type="Pfam" id="PF00550">
    <property type="entry name" value="PP-binding"/>
    <property type="match status" value="1"/>
</dbReference>
<dbReference type="Proteomes" id="UP000261080">
    <property type="component" value="Unassembled WGS sequence"/>
</dbReference>
<dbReference type="InterPro" id="IPR009081">
    <property type="entry name" value="PP-bd_ACP"/>
</dbReference>
<dbReference type="PROSITE" id="PS50075">
    <property type="entry name" value="CARRIER"/>
    <property type="match status" value="1"/>
</dbReference>
<dbReference type="SUPFAM" id="SSF47336">
    <property type="entry name" value="ACP-like"/>
    <property type="match status" value="1"/>
</dbReference>
<accession>A0A3E3JZ58</accession>
<feature type="domain" description="Carrier" evidence="1">
    <location>
        <begin position="1"/>
        <end position="79"/>
    </location>
</feature>
<dbReference type="NCBIfam" id="TIGR01681">
    <property type="entry name" value="HAD-SF-IIIC"/>
    <property type="match status" value="1"/>
</dbReference>
<dbReference type="InterPro" id="IPR023214">
    <property type="entry name" value="HAD_sf"/>
</dbReference>
<proteinExistence type="predicted"/>
<dbReference type="Gene3D" id="3.40.50.1000">
    <property type="entry name" value="HAD superfamily/HAD-like"/>
    <property type="match status" value="1"/>
</dbReference>
<dbReference type="InterPro" id="IPR036736">
    <property type="entry name" value="ACP-like_sf"/>
</dbReference>
<dbReference type="Gene3D" id="1.10.1200.10">
    <property type="entry name" value="ACP-like"/>
    <property type="match status" value="1"/>
</dbReference>